<evidence type="ECO:0000256" key="7">
    <source>
        <dbReference type="ARBA" id="ARBA00023136"/>
    </source>
</evidence>
<dbReference type="Gene3D" id="2.40.160.120">
    <property type="match status" value="1"/>
</dbReference>
<feature type="compositionally biased region" description="Polar residues" evidence="9">
    <location>
        <begin position="252"/>
        <end position="268"/>
    </location>
</feature>
<keyword evidence="5" id="KW-0445">Lipid transport</keyword>
<organism evidence="11 12">
    <name type="scientific">Daphnia galeata</name>
    <dbReference type="NCBI Taxonomy" id="27404"/>
    <lineage>
        <taxon>Eukaryota</taxon>
        <taxon>Metazoa</taxon>
        <taxon>Ecdysozoa</taxon>
        <taxon>Arthropoda</taxon>
        <taxon>Crustacea</taxon>
        <taxon>Branchiopoda</taxon>
        <taxon>Diplostraca</taxon>
        <taxon>Cladocera</taxon>
        <taxon>Anomopoda</taxon>
        <taxon>Daphniidae</taxon>
        <taxon>Daphnia</taxon>
    </lineage>
</organism>
<dbReference type="SMART" id="SM00233">
    <property type="entry name" value="PH"/>
    <property type="match status" value="1"/>
</dbReference>
<dbReference type="InterPro" id="IPR037239">
    <property type="entry name" value="OSBP_sf"/>
</dbReference>
<dbReference type="GO" id="GO:0032934">
    <property type="term" value="F:sterol binding"/>
    <property type="evidence" value="ECO:0007669"/>
    <property type="project" value="TreeGrafter"/>
</dbReference>
<feature type="region of interest" description="Disordered" evidence="9">
    <location>
        <begin position="673"/>
        <end position="695"/>
    </location>
</feature>
<dbReference type="Pfam" id="PF01237">
    <property type="entry name" value="Oxysterol_BP"/>
    <property type="match status" value="1"/>
</dbReference>
<keyword evidence="6" id="KW-0446">Lipid-binding</keyword>
<keyword evidence="8" id="KW-0175">Coiled coil</keyword>
<proteinExistence type="inferred from homology"/>
<sequence length="773" mass="88113">MTETKQPVNEPEMKGWLHKWTNYIKGYQKRWFILSNGVLSYYRSQAEMAHTCRGSIRLQGAMIHTEDTCHFVISNAGTNTFHLRAGTEVERQRWVTALELAKTKAVKASDSEYMSNTEDEDDYDESPAPGGDKAELQSVLKTLSAKLEDLQTCSDLIAKQCAALQRSLAEAEAVAADNPQEVLTKMKAVNERATLFRITSSAMVNACGEYAQLAQTQGRKWQRMLSHEHEQRRRLEDMVEQLAKQHSHLEQAAQQQARATPSGLSAGSGQLLAHSIHSEEDDENEFYDAEEDEIQTDYIVQVPIGHRRTPSGVSTNSQASEGRNAGENTQDSESDAENDTTISVITRRNTSTVETLSSLTVSTLNENGSTISRKPRRTRVPDKPNYPLNLWGVMKNCIGKDLSKIPMPVNFSEPLSMLQRLSEDFEYSELLDKAATCSDPSEQLAYVAAFTVSSYATTSIRTAKPFNPLLGETFEFDRTDDKGWKVISEQVSHHPPMVAQHCDGRGWRCWQEFTMSSKFRGKYLQVIPLGEYHLEFDGSGNHYTWRKVTTTVHNIIVGKLWVDQSGEMDITNHVTGDKCHLKFIPYSYFSRETQRKVTGAVMTRDGSVKWVMGGTWDDHIEASRVINTLKTNKGTPVFETEPLSTLWKRRVPPPESERYYNFTELACQLNEMEEGLAPTDSRKRPDQRLMEEGKWDEANDEKLRLEEKQRAARRQRELEAELAIQEGRPVPTYEPNWFRKEKDRYTGNVIHVFVGRYWECKRKQDWAVCPDIF</sequence>
<reference evidence="11" key="1">
    <citation type="submission" date="2021-11" db="EMBL/GenBank/DDBJ databases">
        <authorList>
            <person name="Schell T."/>
        </authorList>
    </citation>
    <scope>NUCLEOTIDE SEQUENCE</scope>
    <source>
        <strain evidence="11">M5</strain>
    </source>
</reference>
<dbReference type="GO" id="GO:0006869">
    <property type="term" value="P:lipid transport"/>
    <property type="evidence" value="ECO:0007669"/>
    <property type="project" value="UniProtKB-KW"/>
</dbReference>
<evidence type="ECO:0000313" key="12">
    <source>
        <dbReference type="Proteomes" id="UP000789390"/>
    </source>
</evidence>
<evidence type="ECO:0000256" key="1">
    <source>
        <dbReference type="ARBA" id="ARBA00004170"/>
    </source>
</evidence>
<comment type="subcellular location">
    <subcellularLocation>
        <location evidence="1">Membrane</location>
        <topology evidence="1">Peripheral membrane protein</topology>
    </subcellularLocation>
</comment>
<dbReference type="SUPFAM" id="SSF144000">
    <property type="entry name" value="Oxysterol-binding protein-like"/>
    <property type="match status" value="1"/>
</dbReference>
<feature type="domain" description="PH" evidence="10">
    <location>
        <begin position="10"/>
        <end position="103"/>
    </location>
</feature>
<accession>A0A8J2WF47</accession>
<dbReference type="CDD" id="cd13284">
    <property type="entry name" value="PH_OSBP_ORP4"/>
    <property type="match status" value="1"/>
</dbReference>
<dbReference type="GO" id="GO:0005829">
    <property type="term" value="C:cytosol"/>
    <property type="evidence" value="ECO:0007669"/>
    <property type="project" value="TreeGrafter"/>
</dbReference>
<keyword evidence="3" id="KW-0813">Transport</keyword>
<evidence type="ECO:0000259" key="10">
    <source>
        <dbReference type="PROSITE" id="PS50003"/>
    </source>
</evidence>
<dbReference type="InterPro" id="IPR000648">
    <property type="entry name" value="Oxysterol-bd"/>
</dbReference>
<feature type="region of interest" description="Disordered" evidence="9">
    <location>
        <begin position="303"/>
        <end position="342"/>
    </location>
</feature>
<evidence type="ECO:0000256" key="2">
    <source>
        <dbReference type="ARBA" id="ARBA00008842"/>
    </source>
</evidence>
<dbReference type="GO" id="GO:0097038">
    <property type="term" value="C:perinuclear endoplasmic reticulum"/>
    <property type="evidence" value="ECO:0007669"/>
    <property type="project" value="TreeGrafter"/>
</dbReference>
<gene>
    <name evidence="11" type="ORF">DGAL_LOCUS1321</name>
</gene>
<dbReference type="PANTHER" id="PTHR10972:SF205">
    <property type="entry name" value="OXYSTEROL-BINDING PROTEIN 1"/>
    <property type="match status" value="1"/>
</dbReference>
<evidence type="ECO:0000313" key="11">
    <source>
        <dbReference type="EMBL" id="CAH0099207.1"/>
    </source>
</evidence>
<dbReference type="GO" id="GO:0005886">
    <property type="term" value="C:plasma membrane"/>
    <property type="evidence" value="ECO:0007669"/>
    <property type="project" value="TreeGrafter"/>
</dbReference>
<dbReference type="Gene3D" id="2.30.29.30">
    <property type="entry name" value="Pleckstrin-homology domain (PH domain)/Phosphotyrosine-binding domain (PTB)"/>
    <property type="match status" value="1"/>
</dbReference>
<protein>
    <recommendedName>
        <fullName evidence="10">PH domain-containing protein</fullName>
    </recommendedName>
</protein>
<evidence type="ECO:0000256" key="6">
    <source>
        <dbReference type="ARBA" id="ARBA00023121"/>
    </source>
</evidence>
<keyword evidence="12" id="KW-1185">Reference proteome</keyword>
<dbReference type="AlphaFoldDB" id="A0A8J2WF47"/>
<dbReference type="OrthoDB" id="1854502at2759"/>
<feature type="coiled-coil region" evidence="8">
    <location>
        <begin position="695"/>
        <end position="728"/>
    </location>
</feature>
<keyword evidence="4" id="KW-0597">Phosphoprotein</keyword>
<evidence type="ECO:0000256" key="9">
    <source>
        <dbReference type="SAM" id="MobiDB-lite"/>
    </source>
</evidence>
<feature type="compositionally biased region" description="Polar residues" evidence="9">
    <location>
        <begin position="311"/>
        <end position="329"/>
    </location>
</feature>
<comment type="caution">
    <text evidence="11">The sequence shown here is derived from an EMBL/GenBank/DDBJ whole genome shotgun (WGS) entry which is preliminary data.</text>
</comment>
<evidence type="ECO:0000256" key="5">
    <source>
        <dbReference type="ARBA" id="ARBA00023055"/>
    </source>
</evidence>
<dbReference type="PROSITE" id="PS50003">
    <property type="entry name" value="PH_DOMAIN"/>
    <property type="match status" value="1"/>
</dbReference>
<dbReference type="SUPFAM" id="SSF50729">
    <property type="entry name" value="PH domain-like"/>
    <property type="match status" value="1"/>
</dbReference>
<name>A0A8J2WF47_9CRUS</name>
<dbReference type="InterPro" id="IPR011993">
    <property type="entry name" value="PH-like_dom_sf"/>
</dbReference>
<dbReference type="Pfam" id="PF00169">
    <property type="entry name" value="PH"/>
    <property type="match status" value="1"/>
</dbReference>
<dbReference type="InterPro" id="IPR001849">
    <property type="entry name" value="PH_domain"/>
</dbReference>
<feature type="region of interest" description="Disordered" evidence="9">
    <location>
        <begin position="109"/>
        <end position="133"/>
    </location>
</feature>
<keyword evidence="7" id="KW-0472">Membrane</keyword>
<dbReference type="PANTHER" id="PTHR10972">
    <property type="entry name" value="OXYSTEROL-BINDING PROTEIN-RELATED"/>
    <property type="match status" value="1"/>
</dbReference>
<evidence type="ECO:0000256" key="8">
    <source>
        <dbReference type="SAM" id="Coils"/>
    </source>
</evidence>
<evidence type="ECO:0000256" key="4">
    <source>
        <dbReference type="ARBA" id="ARBA00022553"/>
    </source>
</evidence>
<dbReference type="EMBL" id="CAKKLH010000014">
    <property type="protein sequence ID" value="CAH0099207.1"/>
    <property type="molecule type" value="Genomic_DNA"/>
</dbReference>
<feature type="region of interest" description="Disordered" evidence="9">
    <location>
        <begin position="242"/>
        <end position="269"/>
    </location>
</feature>
<feature type="compositionally biased region" description="Basic and acidic residues" evidence="9">
    <location>
        <begin position="680"/>
        <end position="695"/>
    </location>
</feature>
<evidence type="ECO:0000256" key="3">
    <source>
        <dbReference type="ARBA" id="ARBA00022448"/>
    </source>
</evidence>
<dbReference type="FunFam" id="2.40.160.120:FF:000003">
    <property type="entry name" value="Oxysterol-binding protein"/>
    <property type="match status" value="1"/>
</dbReference>
<comment type="similarity">
    <text evidence="2">Belongs to the OSBP family.</text>
</comment>
<dbReference type="FunFam" id="2.30.29.30:FF:000256">
    <property type="entry name" value="Oxysterol-binding protein"/>
    <property type="match status" value="1"/>
</dbReference>
<dbReference type="Proteomes" id="UP000789390">
    <property type="component" value="Unassembled WGS sequence"/>
</dbReference>